<name>A0A8X6NS45_NEPPI</name>
<dbReference type="AlphaFoldDB" id="A0A8X6NS45"/>
<evidence type="ECO:0000313" key="1">
    <source>
        <dbReference type="EMBL" id="GFT28333.1"/>
    </source>
</evidence>
<comment type="caution">
    <text evidence="1">The sequence shown here is derived from an EMBL/GenBank/DDBJ whole genome shotgun (WGS) entry which is preliminary data.</text>
</comment>
<sequence>CIEGLQLLLKESISCLVKIIAKILRS</sequence>
<organism evidence="1 2">
    <name type="scientific">Nephila pilipes</name>
    <name type="common">Giant wood spider</name>
    <name type="synonym">Nephila maculata</name>
    <dbReference type="NCBI Taxonomy" id="299642"/>
    <lineage>
        <taxon>Eukaryota</taxon>
        <taxon>Metazoa</taxon>
        <taxon>Ecdysozoa</taxon>
        <taxon>Arthropoda</taxon>
        <taxon>Chelicerata</taxon>
        <taxon>Arachnida</taxon>
        <taxon>Araneae</taxon>
        <taxon>Araneomorphae</taxon>
        <taxon>Entelegynae</taxon>
        <taxon>Araneoidea</taxon>
        <taxon>Nephilidae</taxon>
        <taxon>Nephila</taxon>
    </lineage>
</organism>
<accession>A0A8X6NS45</accession>
<keyword evidence="2" id="KW-1185">Reference proteome</keyword>
<gene>
    <name evidence="1" type="ORF">NPIL_156701</name>
</gene>
<reference evidence="1" key="1">
    <citation type="submission" date="2020-08" db="EMBL/GenBank/DDBJ databases">
        <title>Multicomponent nature underlies the extraordinary mechanical properties of spider dragline silk.</title>
        <authorList>
            <person name="Kono N."/>
            <person name="Nakamura H."/>
            <person name="Mori M."/>
            <person name="Yoshida Y."/>
            <person name="Ohtoshi R."/>
            <person name="Malay A.D."/>
            <person name="Moran D.A.P."/>
            <person name="Tomita M."/>
            <person name="Numata K."/>
            <person name="Arakawa K."/>
        </authorList>
    </citation>
    <scope>NUCLEOTIDE SEQUENCE</scope>
</reference>
<evidence type="ECO:0000313" key="2">
    <source>
        <dbReference type="Proteomes" id="UP000887013"/>
    </source>
</evidence>
<protein>
    <submittedName>
        <fullName evidence="1">Uncharacterized protein</fullName>
    </submittedName>
</protein>
<feature type="non-terminal residue" evidence="1">
    <location>
        <position position="1"/>
    </location>
</feature>
<proteinExistence type="predicted"/>
<dbReference type="Proteomes" id="UP000887013">
    <property type="component" value="Unassembled WGS sequence"/>
</dbReference>
<dbReference type="EMBL" id="BMAW01107245">
    <property type="protein sequence ID" value="GFT28333.1"/>
    <property type="molecule type" value="Genomic_DNA"/>
</dbReference>